<keyword evidence="3" id="KW-1003">Cell membrane</keyword>
<accession>M4SS02</accession>
<evidence type="ECO:0000256" key="1">
    <source>
        <dbReference type="ARBA" id="ARBA00002523"/>
    </source>
</evidence>
<evidence type="ECO:0000313" key="10">
    <source>
        <dbReference type="EMBL" id="AGH58744.1"/>
    </source>
</evidence>
<protein>
    <submittedName>
        <fullName evidence="10">Variant surface glycoprotein 2002</fullName>
    </submittedName>
</protein>
<evidence type="ECO:0000256" key="7">
    <source>
        <dbReference type="ARBA" id="ARBA00023288"/>
    </source>
</evidence>
<dbReference type="Pfam" id="PF10659">
    <property type="entry name" value="Trypan_glycop_C"/>
    <property type="match status" value="1"/>
</dbReference>
<proteinExistence type="predicted"/>
<feature type="domain" description="Trypanosome variant surface glycoprotein A-type N-terminal" evidence="8">
    <location>
        <begin position="63"/>
        <end position="376"/>
    </location>
</feature>
<feature type="non-terminal residue" evidence="10">
    <location>
        <position position="1"/>
    </location>
</feature>
<reference evidence="10" key="2">
    <citation type="journal article" date="2014" name="Mol. Biochem. Parasitol.">
        <title>Capturing the variant surface glycoprotein repertoire (the VSGnome) of Trypanosoma brucei Lister 427.</title>
        <authorList>
            <person name="Cross G.A."/>
            <person name="Kim H.S."/>
            <person name="Wickstead B."/>
        </authorList>
    </citation>
    <scope>NUCLEOTIDE SEQUENCE</scope>
    <source>
        <strain evidence="10">Lister 427</strain>
    </source>
</reference>
<dbReference type="AlphaFoldDB" id="M4SS02"/>
<evidence type="ECO:0000256" key="2">
    <source>
        <dbReference type="ARBA" id="ARBA00004609"/>
    </source>
</evidence>
<dbReference type="VEuPathDB" id="TriTrypDB:Tb11.v5.0754"/>
<keyword evidence="6" id="KW-0325">Glycoprotein</keyword>
<dbReference type="EMBL" id="KC611313">
    <property type="protein sequence ID" value="AGH58744.1"/>
    <property type="molecule type" value="Genomic_DNA"/>
</dbReference>
<keyword evidence="7" id="KW-0449">Lipoprotein</keyword>
<keyword evidence="5" id="KW-0472">Membrane</keyword>
<reference evidence="10" key="1">
    <citation type="submission" date="2013-02" db="EMBL/GenBank/DDBJ databases">
        <authorList>
            <person name="Cross G.A.M."/>
            <person name="Kim H.-S."/>
            <person name="Wickstead B."/>
        </authorList>
    </citation>
    <scope>NUCLEOTIDE SEQUENCE</scope>
    <source>
        <strain evidence="10">Lister 427</strain>
    </source>
</reference>
<sequence>LISYKMRLVRSFLTPNFKLHFKPLLTITKDLQRKKPASAQRTSIYKFQAMRKQQRRQTLALTLLLTAMAARRSSGTQMGVQQSQLQATCALAGDLKDTAPNAAFQLNKRADDAEELQQLKEDLTLLAQKPENADDTELKLVAELVRKQVRRTSAMVKEQVTAAIQLVGAAATLAGRIDDLVRLMLIQGQSGTSTCVSSGAGFKGVNSGTTNLPGCTATSTNMATLPDEKLKEQTIDIKRKFEAVPSGGTGITGSGASCLILHHGASSGLGQADAGAMLLGGLLQQSSAVGTAATWKGGSTNLQTTGADYSTVDTKQRQFMAAIRQYDDINKKLLKLIETEETSAEEIVIEAGAIYDKHPKEKKTMSKPKAEAIRKMIENYRKPLQGDKLGKERDAFFLKQLYINITACEMGAKPNPKENCEVTKPQTAKCDGKEQGDCEKATGCEWNKTEGKCKLTKTAQKEAERANQESEAKDGKTVEKCAKHGSDKIACEKDSNCKWENNACKDSSFLIRSWLLWLLHL</sequence>
<evidence type="ECO:0000256" key="6">
    <source>
        <dbReference type="ARBA" id="ARBA00023180"/>
    </source>
</evidence>
<dbReference type="Pfam" id="PF00913">
    <property type="entry name" value="Trypan_glycop"/>
    <property type="match status" value="1"/>
</dbReference>
<dbReference type="InterPro" id="IPR001812">
    <property type="entry name" value="Trypano_VSG_A_N_dom"/>
</dbReference>
<dbReference type="Gene3D" id="3.90.150.10">
    <property type="entry name" value="Variant Surface Glycoprotein, subunit A domain 1"/>
    <property type="match status" value="1"/>
</dbReference>
<comment type="function">
    <text evidence="1">VSG forms a coat on the surface of the parasite. The trypanosome evades the immune response of the host by expressing a series of antigenically distinct VSGs from an estimated 1000 VSG genes.</text>
</comment>
<dbReference type="InterPro" id="IPR019609">
    <property type="entry name" value="Variant_surf_glycoprt_trypan_C"/>
</dbReference>
<evidence type="ECO:0000256" key="3">
    <source>
        <dbReference type="ARBA" id="ARBA00022475"/>
    </source>
</evidence>
<dbReference type="GO" id="GO:0098552">
    <property type="term" value="C:side of membrane"/>
    <property type="evidence" value="ECO:0007669"/>
    <property type="project" value="UniProtKB-KW"/>
</dbReference>
<evidence type="ECO:0000256" key="4">
    <source>
        <dbReference type="ARBA" id="ARBA00022622"/>
    </source>
</evidence>
<evidence type="ECO:0000259" key="8">
    <source>
        <dbReference type="Pfam" id="PF00913"/>
    </source>
</evidence>
<dbReference type="GO" id="GO:0005886">
    <property type="term" value="C:plasma membrane"/>
    <property type="evidence" value="ECO:0007669"/>
    <property type="project" value="UniProtKB-SubCell"/>
</dbReference>
<evidence type="ECO:0000256" key="5">
    <source>
        <dbReference type="ARBA" id="ARBA00023136"/>
    </source>
</evidence>
<keyword evidence="4" id="KW-0336">GPI-anchor</keyword>
<organism evidence="10">
    <name type="scientific">Trypanosoma brucei</name>
    <dbReference type="NCBI Taxonomy" id="5691"/>
    <lineage>
        <taxon>Eukaryota</taxon>
        <taxon>Discoba</taxon>
        <taxon>Euglenozoa</taxon>
        <taxon>Kinetoplastea</taxon>
        <taxon>Metakinetoplastina</taxon>
        <taxon>Trypanosomatida</taxon>
        <taxon>Trypanosomatidae</taxon>
        <taxon>Trypanosoma</taxon>
    </lineage>
</organism>
<dbReference type="SUPFAM" id="SSF58087">
    <property type="entry name" value="Variant surface glycoprotein (N-terminal domain)"/>
    <property type="match status" value="1"/>
</dbReference>
<comment type="subcellular location">
    <subcellularLocation>
        <location evidence="2">Cell membrane</location>
        <topology evidence="2">Lipid-anchor</topology>
        <topology evidence="2">GPI-anchor</topology>
    </subcellularLocation>
</comment>
<dbReference type="Gene3D" id="1.10.470.10">
    <property type="entry name" value="Variant Surface Glycoprotein, subunit A, domain 2"/>
    <property type="match status" value="1"/>
</dbReference>
<evidence type="ECO:0000259" key="9">
    <source>
        <dbReference type="Pfam" id="PF10659"/>
    </source>
</evidence>
<dbReference type="GO" id="GO:0042783">
    <property type="term" value="P:symbiont-mediated evasion of host immune response"/>
    <property type="evidence" value="ECO:0007669"/>
    <property type="project" value="InterPro"/>
</dbReference>
<dbReference type="VEuPathDB" id="TriTrypDB:Tb427_000474200"/>
<name>M4SS02_9TRYP</name>
<feature type="domain" description="Trypanosome variant surface glycoprotein C-terminal" evidence="9">
    <location>
        <begin position="433"/>
        <end position="512"/>
    </location>
</feature>